<dbReference type="InterPro" id="IPR035909">
    <property type="entry name" value="CheB_C"/>
</dbReference>
<dbReference type="PROSITE" id="PS50123">
    <property type="entry name" value="CHER"/>
    <property type="match status" value="1"/>
</dbReference>
<gene>
    <name evidence="2" type="ORF">LCGC14_2870880</name>
</gene>
<dbReference type="PRINTS" id="PR00996">
    <property type="entry name" value="CHERMTFRASE"/>
</dbReference>
<comment type="caution">
    <text evidence="2">The sequence shown here is derived from an EMBL/GenBank/DDBJ whole genome shotgun (WGS) entry which is preliminary data.</text>
</comment>
<dbReference type="SUPFAM" id="SSF53335">
    <property type="entry name" value="S-adenosyl-L-methionine-dependent methyltransferases"/>
    <property type="match status" value="1"/>
</dbReference>
<reference evidence="2" key="1">
    <citation type="journal article" date="2015" name="Nature">
        <title>Complex archaea that bridge the gap between prokaryotes and eukaryotes.</title>
        <authorList>
            <person name="Spang A."/>
            <person name="Saw J.H."/>
            <person name="Jorgensen S.L."/>
            <person name="Zaremba-Niedzwiedzka K."/>
            <person name="Martijn J."/>
            <person name="Lind A.E."/>
            <person name="van Eijk R."/>
            <person name="Schleper C."/>
            <person name="Guy L."/>
            <person name="Ettema T.J."/>
        </authorList>
    </citation>
    <scope>NUCLEOTIDE SEQUENCE</scope>
</reference>
<feature type="non-terminal residue" evidence="2">
    <location>
        <position position="1"/>
    </location>
</feature>
<dbReference type="SMART" id="SM00138">
    <property type="entry name" value="MeTrc"/>
    <property type="match status" value="1"/>
</dbReference>
<evidence type="ECO:0000259" key="1">
    <source>
        <dbReference type="PROSITE" id="PS50123"/>
    </source>
</evidence>
<dbReference type="Pfam" id="PF03705">
    <property type="entry name" value="CheR_N"/>
    <property type="match status" value="1"/>
</dbReference>
<dbReference type="AlphaFoldDB" id="A0A0F9AU44"/>
<dbReference type="Gene3D" id="3.40.50.180">
    <property type="entry name" value="Methylesterase CheB, C-terminal domain"/>
    <property type="match status" value="1"/>
</dbReference>
<feature type="non-terminal residue" evidence="2">
    <location>
        <position position="392"/>
    </location>
</feature>
<accession>A0A0F9AU44</accession>
<dbReference type="SUPFAM" id="SSF47757">
    <property type="entry name" value="Chemotaxis receptor methyltransferase CheR, N-terminal domain"/>
    <property type="match status" value="1"/>
</dbReference>
<name>A0A0F9AU44_9ZZZZ</name>
<sequence length="392" mass="44355">KFIKEHGGVTMAQIADGEPPLNPEMPQSAIATGFVDFALPAKDMAAKLAEVRDGRSTLESMVLDVNEKRKADPAEVQKIISDVLLEHSGNDFAGYKSKTFFRRVARRMQVRQTADLDSYCALLRRDQAEVTAMFRDLLISVTNFFRDTEAFEAIEKTVIPALFEHRGHKSQLRLWVPACTTGEEVYSLAILLSEHMEREGLTNQVQIFATDIDEPALAVARLGRYPEQLLTDVSAERLSRFFQRDGTAYVVTKKVREMCIFSPHNVISDPPFSRMDMVSCRNLLIYFGPDLQRQILPVFHYALRPDGYLFLGTSESISQYGDLFRTVDKRHRIFQAIEMPNRHWTPSGLLARTAADTPPSSSDGLSGVQLRHRIERHILDNHTPAHAVVHED</sequence>
<dbReference type="PANTHER" id="PTHR24422:SF27">
    <property type="entry name" value="PROTEIN-GLUTAMATE O-METHYLTRANSFERASE"/>
    <property type="match status" value="1"/>
</dbReference>
<dbReference type="SUPFAM" id="SSF52738">
    <property type="entry name" value="Methylesterase CheB, C-terminal domain"/>
    <property type="match status" value="1"/>
</dbReference>
<dbReference type="InterPro" id="IPR029063">
    <property type="entry name" value="SAM-dependent_MTases_sf"/>
</dbReference>
<dbReference type="GO" id="GO:0008757">
    <property type="term" value="F:S-adenosylmethionine-dependent methyltransferase activity"/>
    <property type="evidence" value="ECO:0007669"/>
    <property type="project" value="InterPro"/>
</dbReference>
<organism evidence="2">
    <name type="scientific">marine sediment metagenome</name>
    <dbReference type="NCBI Taxonomy" id="412755"/>
    <lineage>
        <taxon>unclassified sequences</taxon>
        <taxon>metagenomes</taxon>
        <taxon>ecological metagenomes</taxon>
    </lineage>
</organism>
<evidence type="ECO:0000313" key="2">
    <source>
        <dbReference type="EMBL" id="KKK75721.1"/>
    </source>
</evidence>
<dbReference type="EMBL" id="LAZR01055732">
    <property type="protein sequence ID" value="KKK75721.1"/>
    <property type="molecule type" value="Genomic_DNA"/>
</dbReference>
<dbReference type="Pfam" id="PF01739">
    <property type="entry name" value="CheR"/>
    <property type="match status" value="1"/>
</dbReference>
<feature type="domain" description="CheR-type methyltransferase" evidence="1">
    <location>
        <begin position="80"/>
        <end position="335"/>
    </location>
</feature>
<dbReference type="PANTHER" id="PTHR24422">
    <property type="entry name" value="CHEMOTAXIS PROTEIN METHYLTRANSFERASE"/>
    <property type="match status" value="1"/>
</dbReference>
<dbReference type="InterPro" id="IPR000780">
    <property type="entry name" value="CheR_MeTrfase"/>
</dbReference>
<proteinExistence type="predicted"/>
<protein>
    <recommendedName>
        <fullName evidence="1">CheR-type methyltransferase domain-containing protein</fullName>
    </recommendedName>
</protein>
<dbReference type="InterPro" id="IPR022642">
    <property type="entry name" value="CheR_C"/>
</dbReference>
<dbReference type="Gene3D" id="3.40.50.150">
    <property type="entry name" value="Vaccinia Virus protein VP39"/>
    <property type="match status" value="1"/>
</dbReference>
<dbReference type="InterPro" id="IPR050903">
    <property type="entry name" value="Bact_Chemotaxis_MeTrfase"/>
</dbReference>
<dbReference type="InterPro" id="IPR022641">
    <property type="entry name" value="CheR_N"/>
</dbReference>